<accession>A0A7S1K1Y4</accession>
<sequence>MTTSSERRTRPSAHKMQVATLVCAALFFVPCIHAFNGHRLTLTRFRMSADGPRHLDRREAIASAAAAATAGVAASALGGFNTPRVSADAAAAATLAQDAASAGSRPLSIPSDQYSTLGSLRVPRIVNGLWQVSGAHGRIDPKSAVADMREYEDVGLSCWDMADIYGPAERIYAAHLADERERGADPSRIVGFTKFVPLPQDMGRTAVENAIDKSRSRMSVDQLDLLQFHWWVYPDKRYQDAFNNLAALKDKGKIKNLAVTNFDTQRTREAYESMGIVSNQVQYSLIDRRPEVALVPFCLESGVQLLTYGTLAGGFLTERWLGKKEPSPLQLDTASLQKYKRMVDTWGGWGLLQELLVALKDVADKHSVKIPNVAVKYVLDRPAVGGVIVGTRLGVANHVQDNLRSFHLRLDDEDRARIDEVLAKSRDMYKAIGDTGDEYRRDW</sequence>
<reference evidence="2" key="1">
    <citation type="submission" date="2021-01" db="EMBL/GenBank/DDBJ databases">
        <authorList>
            <person name="Corre E."/>
            <person name="Pelletier E."/>
            <person name="Niang G."/>
            <person name="Scheremetjew M."/>
            <person name="Finn R."/>
            <person name="Kale V."/>
            <person name="Holt S."/>
            <person name="Cochrane G."/>
            <person name="Meng A."/>
            <person name="Brown T."/>
            <person name="Cohen L."/>
        </authorList>
    </citation>
    <scope>NUCLEOTIDE SEQUENCE</scope>
    <source>
        <strain evidence="2">CCMP3346</strain>
    </source>
</reference>
<gene>
    <name evidence="2" type="ORF">VBRA1451_LOCUS16062</name>
</gene>
<dbReference type="SUPFAM" id="SSF51430">
    <property type="entry name" value="NAD(P)-linked oxidoreductase"/>
    <property type="match status" value="1"/>
</dbReference>
<dbReference type="InterPro" id="IPR036812">
    <property type="entry name" value="NAD(P)_OxRdtase_dom_sf"/>
</dbReference>
<dbReference type="AlphaFoldDB" id="A0A7S1K1Y4"/>
<dbReference type="InterPro" id="IPR006311">
    <property type="entry name" value="TAT_signal"/>
</dbReference>
<evidence type="ECO:0000313" key="2">
    <source>
        <dbReference type="EMBL" id="CAD9060992.1"/>
    </source>
</evidence>
<proteinExistence type="predicted"/>
<dbReference type="CDD" id="cd19101">
    <property type="entry name" value="AKR_unchar"/>
    <property type="match status" value="1"/>
</dbReference>
<name>A0A7S1K1Y4_9ALVE</name>
<feature type="domain" description="NADP-dependent oxidoreductase" evidence="1">
    <location>
        <begin position="124"/>
        <end position="422"/>
    </location>
</feature>
<dbReference type="PROSITE" id="PS51318">
    <property type="entry name" value="TAT"/>
    <property type="match status" value="1"/>
</dbReference>
<dbReference type="Pfam" id="PF00248">
    <property type="entry name" value="Aldo_ket_red"/>
    <property type="match status" value="1"/>
</dbReference>
<protein>
    <recommendedName>
        <fullName evidence="1">NADP-dependent oxidoreductase domain-containing protein</fullName>
    </recommendedName>
</protein>
<dbReference type="PANTHER" id="PTHR43147">
    <property type="entry name" value="PROTEIN TAS"/>
    <property type="match status" value="1"/>
</dbReference>
<dbReference type="PANTHER" id="PTHR43147:SF2">
    <property type="entry name" value="NADP-DEPENDENT OXIDOREDUCTASE DOMAIN-CONTAINING PROTEIN"/>
    <property type="match status" value="1"/>
</dbReference>
<evidence type="ECO:0000259" key="1">
    <source>
        <dbReference type="Pfam" id="PF00248"/>
    </source>
</evidence>
<dbReference type="EMBL" id="HBGB01027537">
    <property type="protein sequence ID" value="CAD9060992.1"/>
    <property type="molecule type" value="Transcribed_RNA"/>
</dbReference>
<organism evidence="2">
    <name type="scientific">Vitrella brassicaformis</name>
    <dbReference type="NCBI Taxonomy" id="1169539"/>
    <lineage>
        <taxon>Eukaryota</taxon>
        <taxon>Sar</taxon>
        <taxon>Alveolata</taxon>
        <taxon>Colpodellida</taxon>
        <taxon>Vitrellaceae</taxon>
        <taxon>Vitrella</taxon>
    </lineage>
</organism>
<dbReference type="Gene3D" id="3.20.20.100">
    <property type="entry name" value="NADP-dependent oxidoreductase domain"/>
    <property type="match status" value="1"/>
</dbReference>
<dbReference type="InterPro" id="IPR023210">
    <property type="entry name" value="NADP_OxRdtase_dom"/>
</dbReference>